<reference evidence="2 3" key="1">
    <citation type="submission" date="2017-03" db="EMBL/GenBank/DDBJ databases">
        <authorList>
            <person name="Afonso C.L."/>
            <person name="Miller P.J."/>
            <person name="Scott M.A."/>
            <person name="Spackman E."/>
            <person name="Goraichik I."/>
            <person name="Dimitrov K.M."/>
            <person name="Suarez D.L."/>
            <person name="Swayne D.E."/>
        </authorList>
    </citation>
    <scope>NUCLEOTIDE SEQUENCE [LARGE SCALE GENOMIC DNA]</scope>
    <source>
        <strain evidence="2">Genome sequencing of Nitrospira japonica strain NJ11</strain>
    </source>
</reference>
<dbReference type="RefSeq" id="WP_080886517.1">
    <property type="nucleotide sequence ID" value="NZ_LT828648.1"/>
</dbReference>
<accession>A0A1W1I4Y9</accession>
<dbReference type="Proteomes" id="UP000192042">
    <property type="component" value="Chromosome I"/>
</dbReference>
<dbReference type="EMBL" id="LT828648">
    <property type="protein sequence ID" value="SLM48074.1"/>
    <property type="molecule type" value="Genomic_DNA"/>
</dbReference>
<dbReference type="OrthoDB" id="8447555at2"/>
<evidence type="ECO:0000313" key="2">
    <source>
        <dbReference type="EMBL" id="SLM48074.1"/>
    </source>
</evidence>
<dbReference type="PANTHER" id="PTHR22576:SF37">
    <property type="entry name" value="MUCOSA-ASSOCIATED LYMPHOID TISSUE LYMPHOMA TRANSLOCATION PROTEIN 1"/>
    <property type="match status" value="1"/>
</dbReference>
<feature type="domain" description="Peptidase C14 caspase" evidence="1">
    <location>
        <begin position="4"/>
        <end position="220"/>
    </location>
</feature>
<sequence>MTSRIAVIVGIDLYEHYKRLYGCVNDANSVKSVLERHDDGSLNFECKLLTGSSQTNPITKFQLRDSLSQLFMANVDYALFYFAGHGDITATDTYLLTSDSRRSDDGISLTEILQMANDAAKKIRSRNRAIVLDCCYSGSAGTPPVTGELALLSQGLTILTASTAEQYSTEQDGRGLFTSLFVDALTGSAASITGHITFGSIYAHVDQSLGKLGQRPVFKTNVHEFVPIRTVRAPIALADLKRIAEFFPSDEYPFPLNPSFEPEVKGRGPGMPPPDPRNTEKFRILQAYNRINLVVPVDAPHMWHAAMEYKSCKLTPLGMHYRRLVQNGRI</sequence>
<keyword evidence="3" id="KW-1185">Reference proteome</keyword>
<dbReference type="Gene3D" id="3.40.50.1460">
    <property type="match status" value="1"/>
</dbReference>
<dbReference type="Pfam" id="PF00656">
    <property type="entry name" value="Peptidase_C14"/>
    <property type="match status" value="1"/>
</dbReference>
<dbReference type="GO" id="GO:0004197">
    <property type="term" value="F:cysteine-type endopeptidase activity"/>
    <property type="evidence" value="ECO:0007669"/>
    <property type="project" value="InterPro"/>
</dbReference>
<dbReference type="GO" id="GO:0006508">
    <property type="term" value="P:proteolysis"/>
    <property type="evidence" value="ECO:0007669"/>
    <property type="project" value="InterPro"/>
</dbReference>
<name>A0A1W1I4Y9_9BACT</name>
<dbReference type="AlphaFoldDB" id="A0A1W1I4Y9"/>
<gene>
    <name evidence="2" type="ORF">NSJP_1902</name>
</gene>
<dbReference type="SUPFAM" id="SSF52129">
    <property type="entry name" value="Caspase-like"/>
    <property type="match status" value="1"/>
</dbReference>
<dbReference type="STRING" id="1325564.NSJP_1902"/>
<evidence type="ECO:0000259" key="1">
    <source>
        <dbReference type="Pfam" id="PF00656"/>
    </source>
</evidence>
<protein>
    <submittedName>
        <fullName evidence="2">Peptidase C14 caspase catalytic subunit p20</fullName>
    </submittedName>
</protein>
<dbReference type="PANTHER" id="PTHR22576">
    <property type="entry name" value="MUCOSA ASSOCIATED LYMPHOID TISSUE LYMPHOMA TRANSLOCATION PROTEIN 1/PARACASPASE"/>
    <property type="match status" value="1"/>
</dbReference>
<dbReference type="InterPro" id="IPR029030">
    <property type="entry name" value="Caspase-like_dom_sf"/>
</dbReference>
<dbReference type="InterPro" id="IPR052039">
    <property type="entry name" value="Caspase-related_regulators"/>
</dbReference>
<organism evidence="2 3">
    <name type="scientific">Nitrospira japonica</name>
    <dbReference type="NCBI Taxonomy" id="1325564"/>
    <lineage>
        <taxon>Bacteria</taxon>
        <taxon>Pseudomonadati</taxon>
        <taxon>Nitrospirota</taxon>
        <taxon>Nitrospiria</taxon>
        <taxon>Nitrospirales</taxon>
        <taxon>Nitrospiraceae</taxon>
        <taxon>Nitrospira</taxon>
    </lineage>
</organism>
<proteinExistence type="predicted"/>
<dbReference type="InterPro" id="IPR011600">
    <property type="entry name" value="Pept_C14_caspase"/>
</dbReference>
<dbReference type="KEGG" id="nja:NSJP_1902"/>
<evidence type="ECO:0000313" key="3">
    <source>
        <dbReference type="Proteomes" id="UP000192042"/>
    </source>
</evidence>